<feature type="chain" id="PRO_5026789543" description="Amidohydrolase 3 domain-containing protein" evidence="1">
    <location>
        <begin position="25"/>
        <end position="565"/>
    </location>
</feature>
<protein>
    <recommendedName>
        <fullName evidence="2">Amidohydrolase 3 domain-containing protein</fullName>
    </recommendedName>
</protein>
<dbReference type="InterPro" id="IPR013108">
    <property type="entry name" value="Amidohydro_3"/>
</dbReference>
<evidence type="ECO:0000259" key="2">
    <source>
        <dbReference type="Pfam" id="PF07969"/>
    </source>
</evidence>
<dbReference type="PANTHER" id="PTHR22642:SF2">
    <property type="entry name" value="PROTEIN LONG AFTER FAR-RED 3"/>
    <property type="match status" value="1"/>
</dbReference>
<dbReference type="CDD" id="cd01300">
    <property type="entry name" value="YtcJ_like"/>
    <property type="match status" value="1"/>
</dbReference>
<dbReference type="GO" id="GO:0016810">
    <property type="term" value="F:hydrolase activity, acting on carbon-nitrogen (but not peptide) bonds"/>
    <property type="evidence" value="ECO:0007669"/>
    <property type="project" value="InterPro"/>
</dbReference>
<dbReference type="EMBL" id="CADCTA010000068">
    <property type="protein sequence ID" value="CAA9243766.1"/>
    <property type="molecule type" value="Genomic_DNA"/>
</dbReference>
<dbReference type="Gene3D" id="2.30.40.10">
    <property type="entry name" value="Urease, subunit C, domain 1"/>
    <property type="match status" value="1"/>
</dbReference>
<evidence type="ECO:0000313" key="3">
    <source>
        <dbReference type="EMBL" id="CAA9243766.1"/>
    </source>
</evidence>
<feature type="domain" description="Amidohydrolase 3" evidence="2">
    <location>
        <begin position="75"/>
        <end position="560"/>
    </location>
</feature>
<sequence>MTKRLIAFSIVALAATSSSGVTRAAEIAETIFVNANVYTGSDRAPRAEAVAVKNGRVLLVGKNEAVRKLADKATRVVDLAGRTVVPGLTDAHCHIFGIGEREMHLNLEGTSTREDFLAKVKERAAQIEPGKWVTGRGWIETFWSPPDFPTARELDEIAPDKPVFLTRADGHAAVVNSAALRIAGITAETASPFGGEILKEKEGGAPTGMLLDHAQELVEKHVPPPTTADKEQALLLGAKRSVELGWTQVHNAGSSVEDVAVMRRLYEAGNVKLRIYNAVSGPGEAADRLFAEGPTVGAFGGRFTQRLIKFYADGALGSRGAALLEKYADADTAGFFTNKPEALRPAFEHALRRGIQVQTHAIGDRANRLVLDLYEEVFKAVPPADRKEREPRWRVEHAQVISAPDIPRFAKLGVIPSMQPSHAISDLFFAPSRLGKERLAGAYAWQSLIKSGAIIPGGSDAPVERGEPMIEFYAAVARKSLKGESKDGWHPEQAVSREQALKMFTAWPAYAAFEENERGSIEVGKLADLTVLSSDIMKIPHPEILKARCVMTVIGGETVFDAGAE</sequence>
<proteinExistence type="predicted"/>
<dbReference type="InterPro" id="IPR033932">
    <property type="entry name" value="YtcJ-like"/>
</dbReference>
<keyword evidence="1" id="KW-0732">Signal</keyword>
<dbReference type="Pfam" id="PF07969">
    <property type="entry name" value="Amidohydro_3"/>
    <property type="match status" value="1"/>
</dbReference>
<dbReference type="SUPFAM" id="SSF51338">
    <property type="entry name" value="Composite domain of metallo-dependent hydrolases"/>
    <property type="match status" value="1"/>
</dbReference>
<organism evidence="3">
    <name type="scientific">uncultured Chthoniobacterales bacterium</name>
    <dbReference type="NCBI Taxonomy" id="1836801"/>
    <lineage>
        <taxon>Bacteria</taxon>
        <taxon>Pseudomonadati</taxon>
        <taxon>Verrucomicrobiota</taxon>
        <taxon>Spartobacteria</taxon>
        <taxon>Chthoniobacterales</taxon>
        <taxon>environmental samples</taxon>
    </lineage>
</organism>
<dbReference type="Gene3D" id="3.10.310.70">
    <property type="match status" value="1"/>
</dbReference>
<reference evidence="3" key="1">
    <citation type="submission" date="2020-02" db="EMBL/GenBank/DDBJ databases">
        <authorList>
            <person name="Meier V. D."/>
        </authorList>
    </citation>
    <scope>NUCLEOTIDE SEQUENCE</scope>
    <source>
        <strain evidence="3">AVDCRST_MAG42</strain>
    </source>
</reference>
<dbReference type="PANTHER" id="PTHR22642">
    <property type="entry name" value="IMIDAZOLONEPROPIONASE"/>
    <property type="match status" value="1"/>
</dbReference>
<dbReference type="AlphaFoldDB" id="A0A6J4I977"/>
<accession>A0A6J4I977</accession>
<dbReference type="Gene3D" id="3.20.20.140">
    <property type="entry name" value="Metal-dependent hydrolases"/>
    <property type="match status" value="1"/>
</dbReference>
<dbReference type="SUPFAM" id="SSF51556">
    <property type="entry name" value="Metallo-dependent hydrolases"/>
    <property type="match status" value="1"/>
</dbReference>
<gene>
    <name evidence="3" type="ORF">AVDCRST_MAG42-2166</name>
</gene>
<dbReference type="InterPro" id="IPR032466">
    <property type="entry name" value="Metal_Hydrolase"/>
</dbReference>
<dbReference type="InterPro" id="IPR011059">
    <property type="entry name" value="Metal-dep_hydrolase_composite"/>
</dbReference>
<feature type="signal peptide" evidence="1">
    <location>
        <begin position="1"/>
        <end position="24"/>
    </location>
</feature>
<name>A0A6J4I977_9BACT</name>
<evidence type="ECO:0000256" key="1">
    <source>
        <dbReference type="SAM" id="SignalP"/>
    </source>
</evidence>